<proteinExistence type="predicted"/>
<dbReference type="Gene3D" id="3.40.50.720">
    <property type="entry name" value="NAD(P)-binding Rossmann-like Domain"/>
    <property type="match status" value="1"/>
</dbReference>
<dbReference type="GO" id="GO:0043758">
    <property type="term" value="F:acetate-CoA ligase (ADP-forming) activity"/>
    <property type="evidence" value="ECO:0007669"/>
    <property type="project" value="InterPro"/>
</dbReference>
<dbReference type="Gene3D" id="3.30.1490.20">
    <property type="entry name" value="ATP-grasp fold, A domain"/>
    <property type="match status" value="1"/>
</dbReference>
<dbReference type="InterPro" id="IPR032875">
    <property type="entry name" value="Succ_CoA_lig_flav_dom"/>
</dbReference>
<feature type="domain" description="ATP-grasp" evidence="2">
    <location>
        <begin position="491"/>
        <end position="534"/>
    </location>
</feature>
<dbReference type="InterPro" id="IPR011761">
    <property type="entry name" value="ATP-grasp"/>
</dbReference>
<dbReference type="Pfam" id="PF13549">
    <property type="entry name" value="ATP-grasp_5"/>
    <property type="match status" value="1"/>
</dbReference>
<dbReference type="Gene3D" id="3.30.470.20">
    <property type="entry name" value="ATP-grasp fold, B domain"/>
    <property type="match status" value="1"/>
</dbReference>
<dbReference type="GO" id="GO:0046872">
    <property type="term" value="F:metal ion binding"/>
    <property type="evidence" value="ECO:0007669"/>
    <property type="project" value="InterPro"/>
</dbReference>
<name>A0A853B7X8_9PSEU</name>
<dbReference type="InterPro" id="IPR016102">
    <property type="entry name" value="Succinyl-CoA_synth-like"/>
</dbReference>
<organism evidence="3 4">
    <name type="scientific">Amycolatopsis endophytica</name>
    <dbReference type="NCBI Taxonomy" id="860233"/>
    <lineage>
        <taxon>Bacteria</taxon>
        <taxon>Bacillati</taxon>
        <taxon>Actinomycetota</taxon>
        <taxon>Actinomycetes</taxon>
        <taxon>Pseudonocardiales</taxon>
        <taxon>Pseudonocardiaceae</taxon>
        <taxon>Amycolatopsis</taxon>
    </lineage>
</organism>
<dbReference type="Gene3D" id="3.40.50.261">
    <property type="entry name" value="Succinyl-CoA synthetase domains"/>
    <property type="match status" value="2"/>
</dbReference>
<reference evidence="3 4" key="1">
    <citation type="submission" date="2020-07" db="EMBL/GenBank/DDBJ databases">
        <title>Sequencing the genomes of 1000 actinobacteria strains.</title>
        <authorList>
            <person name="Klenk H.-P."/>
        </authorList>
    </citation>
    <scope>NUCLEOTIDE SEQUENCE [LARGE SCALE GENOMIC DNA]</scope>
    <source>
        <strain evidence="3 4">DSM 104006</strain>
    </source>
</reference>
<dbReference type="PROSITE" id="PS50975">
    <property type="entry name" value="ATP_GRASP"/>
    <property type="match status" value="1"/>
</dbReference>
<dbReference type="Proteomes" id="UP000549616">
    <property type="component" value="Unassembled WGS sequence"/>
</dbReference>
<dbReference type="InterPro" id="IPR036291">
    <property type="entry name" value="NAD(P)-bd_dom_sf"/>
</dbReference>
<dbReference type="InterPro" id="IPR013815">
    <property type="entry name" value="ATP_grasp_subdomain_1"/>
</dbReference>
<dbReference type="PANTHER" id="PTHR42793:SF4">
    <property type="entry name" value="BLL6376 PROTEIN"/>
    <property type="match status" value="1"/>
</dbReference>
<dbReference type="InterPro" id="IPR043938">
    <property type="entry name" value="Ligase_CoA_dom"/>
</dbReference>
<dbReference type="AlphaFoldDB" id="A0A853B7X8"/>
<protein>
    <submittedName>
        <fullName evidence="3">Acyl-CoA synthetase (NDP forming)</fullName>
    </submittedName>
</protein>
<dbReference type="Pfam" id="PF13607">
    <property type="entry name" value="Succ_CoA_lig"/>
    <property type="match status" value="1"/>
</dbReference>
<dbReference type="Pfam" id="PF19045">
    <property type="entry name" value="Ligase_CoA_2"/>
    <property type="match status" value="1"/>
</dbReference>
<dbReference type="SMART" id="SM00881">
    <property type="entry name" value="CoA_binding"/>
    <property type="match status" value="1"/>
</dbReference>
<dbReference type="InterPro" id="IPR003781">
    <property type="entry name" value="CoA-bd"/>
</dbReference>
<keyword evidence="1" id="KW-0067">ATP-binding</keyword>
<dbReference type="RefSeq" id="WP_179775302.1">
    <property type="nucleotide sequence ID" value="NZ_JACCFK010000001.1"/>
</dbReference>
<evidence type="ECO:0000313" key="4">
    <source>
        <dbReference type="Proteomes" id="UP000549616"/>
    </source>
</evidence>
<gene>
    <name evidence="3" type="ORF">HNR02_004736</name>
</gene>
<dbReference type="Pfam" id="PF13380">
    <property type="entry name" value="CoA_binding_2"/>
    <property type="match status" value="1"/>
</dbReference>
<keyword evidence="4" id="KW-1185">Reference proteome</keyword>
<sequence>MTRSLRELFRPASIALVGATDKSGWSLSTFDNLRNHLFAGKVYLVNPRTEVVHGEPAHRSLSAIGEPVDLVYVMVPTTAVLSVLREGAELGIRNYVVLTAGFGETGPAGKRLEDEVVAFATEHGLTVLGPNGNGYINAAGSTTPYGLPIPAPLLSGPVGVVLQSGALASSVLAFAQARNVGLSLLTSMGNEAMVSVTDVMSYLVDDPDTSVIALFLESVRHPEEFARVCRRAARAGKPVVALKIGTSALASNTAQAHTGALVGDDRVIDAAFRRLGVVRVHSLEDLIITAGLFAEVRRVGGPRLGVVTPSGGASEIIADRAEQEGLELPAFAPETVDRLEAIVPDFATVQNPLDVTGYVVVDRTLLGRALEVVADDPGIDAVLLLNDLPRVTPADPSVTLTVAGATAERIRRARVPVVVVSNVLADITEFGRYVQGQTGFPYVAGGIEHGMTAIGNVVRWSANVVTEPPGSLSPLPVAAVPGEVWAEHRAARFLAGHGIPVVPAEQAADEAEAVAAAGRFGYPVVLKAAAEGLGHKSDLGGVRLDLTGPDDVRAAHREVIGALSAHGITGAATLVQPQRRGGVELLVGVVRDPAWGLTLAVGLGGVWVEVLRDSALRLLPVTPDDVRGALAELRGHGLLTGARGTRPADLRRLSEVIASIGDLALRLGPGLAALEVNPLLVNGPEVEALDALITWSWGHHRRRGPSKGRGGWWVVVEETRGMGAGPE</sequence>
<comment type="caution">
    <text evidence="3">The sequence shown here is derived from an EMBL/GenBank/DDBJ whole genome shotgun (WGS) entry which is preliminary data.</text>
</comment>
<dbReference type="SUPFAM" id="SSF52210">
    <property type="entry name" value="Succinyl-CoA synthetase domains"/>
    <property type="match status" value="2"/>
</dbReference>
<evidence type="ECO:0000313" key="3">
    <source>
        <dbReference type="EMBL" id="NYI91413.1"/>
    </source>
</evidence>
<dbReference type="GO" id="GO:0005524">
    <property type="term" value="F:ATP binding"/>
    <property type="evidence" value="ECO:0007669"/>
    <property type="project" value="UniProtKB-UniRule"/>
</dbReference>
<dbReference type="SUPFAM" id="SSF56059">
    <property type="entry name" value="Glutathione synthetase ATP-binding domain-like"/>
    <property type="match status" value="1"/>
</dbReference>
<evidence type="ECO:0000259" key="2">
    <source>
        <dbReference type="PROSITE" id="PS50975"/>
    </source>
</evidence>
<accession>A0A853B7X8</accession>
<dbReference type="EMBL" id="JACCFK010000001">
    <property type="protein sequence ID" value="NYI91413.1"/>
    <property type="molecule type" value="Genomic_DNA"/>
</dbReference>
<dbReference type="SUPFAM" id="SSF51735">
    <property type="entry name" value="NAD(P)-binding Rossmann-fold domains"/>
    <property type="match status" value="1"/>
</dbReference>
<evidence type="ECO:0000256" key="1">
    <source>
        <dbReference type="PROSITE-ProRule" id="PRU00409"/>
    </source>
</evidence>
<dbReference type="PANTHER" id="PTHR42793">
    <property type="entry name" value="COA BINDING DOMAIN CONTAINING PROTEIN"/>
    <property type="match status" value="1"/>
</dbReference>
<keyword evidence="1" id="KW-0547">Nucleotide-binding</keyword>